<evidence type="ECO:0000256" key="1">
    <source>
        <dbReference type="ARBA" id="ARBA00000448"/>
    </source>
</evidence>
<keyword evidence="9" id="KW-1185">Reference proteome</keyword>
<reference evidence="8 9" key="1">
    <citation type="submission" date="2019-07" db="EMBL/GenBank/DDBJ databases">
        <title>Genomics analysis of Aphanomyces spp. identifies a new class of oomycete effector associated with host adaptation.</title>
        <authorList>
            <person name="Gaulin E."/>
        </authorList>
    </citation>
    <scope>NUCLEOTIDE SEQUENCE [LARGE SCALE GENOMIC DNA]</scope>
    <source>
        <strain evidence="8 9">ATCC 201684</strain>
    </source>
</reference>
<keyword evidence="6" id="KW-0326">Glycosidase</keyword>
<evidence type="ECO:0000256" key="5">
    <source>
        <dbReference type="ARBA" id="ARBA00022801"/>
    </source>
</evidence>
<dbReference type="GO" id="GO:0008422">
    <property type="term" value="F:beta-glucosidase activity"/>
    <property type="evidence" value="ECO:0007669"/>
    <property type="project" value="UniProtKB-EC"/>
</dbReference>
<dbReference type="InterPro" id="IPR051915">
    <property type="entry name" value="Cellulose_Degrad_GH3"/>
</dbReference>
<feature type="domain" description="Fibronectin type III-like" evidence="7">
    <location>
        <begin position="717"/>
        <end position="791"/>
    </location>
</feature>
<proteinExistence type="inferred from homology"/>
<dbReference type="VEuPathDB" id="FungiDB:AeMF1_005474"/>
<dbReference type="PANTHER" id="PTHR30620">
    <property type="entry name" value="PERIPLASMIC BETA-GLUCOSIDASE-RELATED"/>
    <property type="match status" value="1"/>
</dbReference>
<dbReference type="AlphaFoldDB" id="A0A6G0XI16"/>
<evidence type="ECO:0000256" key="6">
    <source>
        <dbReference type="ARBA" id="ARBA00023295"/>
    </source>
</evidence>
<dbReference type="Pfam" id="PF14310">
    <property type="entry name" value="Fn3-like"/>
    <property type="match status" value="1"/>
</dbReference>
<dbReference type="SUPFAM" id="SSF51445">
    <property type="entry name" value="(Trans)glycosidases"/>
    <property type="match status" value="1"/>
</dbReference>
<keyword evidence="5" id="KW-0378">Hydrolase</keyword>
<comment type="catalytic activity">
    <reaction evidence="1">
        <text>Hydrolysis of terminal, non-reducing beta-D-glucosyl residues with release of beta-D-glucose.</text>
        <dbReference type="EC" id="3.2.1.21"/>
    </reaction>
</comment>
<evidence type="ECO:0000313" key="8">
    <source>
        <dbReference type="EMBL" id="KAF0739985.1"/>
    </source>
</evidence>
<keyword evidence="4" id="KW-0732">Signal</keyword>
<evidence type="ECO:0000256" key="4">
    <source>
        <dbReference type="ARBA" id="ARBA00022729"/>
    </source>
</evidence>
<dbReference type="InterPro" id="IPR001764">
    <property type="entry name" value="Glyco_hydro_3_N"/>
</dbReference>
<dbReference type="SMART" id="SM01217">
    <property type="entry name" value="Fn3_like"/>
    <property type="match status" value="1"/>
</dbReference>
<dbReference type="GO" id="GO:0009251">
    <property type="term" value="P:glucan catabolic process"/>
    <property type="evidence" value="ECO:0007669"/>
    <property type="project" value="TreeGrafter"/>
</dbReference>
<comment type="similarity">
    <text evidence="2">Belongs to the glycosyl hydrolase 3 family.</text>
</comment>
<dbReference type="Pfam" id="PF01915">
    <property type="entry name" value="Glyco_hydro_3_C"/>
    <property type="match status" value="1"/>
</dbReference>
<dbReference type="SUPFAM" id="SSF52279">
    <property type="entry name" value="Beta-D-glucan exohydrolase, C-terminal domain"/>
    <property type="match status" value="1"/>
</dbReference>
<dbReference type="EC" id="3.2.1.21" evidence="3"/>
<dbReference type="InterPro" id="IPR002772">
    <property type="entry name" value="Glyco_hydro_3_C"/>
</dbReference>
<dbReference type="InterPro" id="IPR013783">
    <property type="entry name" value="Ig-like_fold"/>
</dbReference>
<dbReference type="PRINTS" id="PR00133">
    <property type="entry name" value="GLHYDRLASE3"/>
</dbReference>
<evidence type="ECO:0000259" key="7">
    <source>
        <dbReference type="SMART" id="SM01217"/>
    </source>
</evidence>
<gene>
    <name evidence="8" type="ORF">Ae201684_004432</name>
</gene>
<organism evidence="8 9">
    <name type="scientific">Aphanomyces euteiches</name>
    <dbReference type="NCBI Taxonomy" id="100861"/>
    <lineage>
        <taxon>Eukaryota</taxon>
        <taxon>Sar</taxon>
        <taxon>Stramenopiles</taxon>
        <taxon>Oomycota</taxon>
        <taxon>Saprolegniomycetes</taxon>
        <taxon>Saprolegniales</taxon>
        <taxon>Verrucalvaceae</taxon>
        <taxon>Aphanomyces</taxon>
    </lineage>
</organism>
<name>A0A6G0XI16_9STRA</name>
<dbReference type="Gene3D" id="2.60.40.10">
    <property type="entry name" value="Immunoglobulins"/>
    <property type="match status" value="1"/>
</dbReference>
<dbReference type="EMBL" id="VJMJ01000055">
    <property type="protein sequence ID" value="KAF0739985.1"/>
    <property type="molecule type" value="Genomic_DNA"/>
</dbReference>
<accession>A0A6G0XI16</accession>
<dbReference type="InterPro" id="IPR036881">
    <property type="entry name" value="Glyco_hydro_3_C_sf"/>
</dbReference>
<sequence>MSGYQPIGPAESASNSRSRVPIYAAAAAFGLCALYSTHSLVREGDLTSVPMHPVANLQTVPIPTAPKADPVEAILANLTISQKIGQMIQVDLNTVLHGRNAHTALNKAMVRHYAKLGIGSYFNTAFDRSNANLEWNVKEWKHIMDEINRIYAEEHAVPMIYGIDMTHGANYIRGAAMFPQPLAGASSFNLDLAYRMGEIEAKDSLAAGLQWLFSPILGIAMHPKWARNYETFGEDPYLVSRMGTSVIRGMQANNRTAACMKHFIAYSNPINGNDRTDSVVPDFELANYYSPPFIAAVKEGNVKTAMETYVSVNGEPVVASHKLLTDLLRHDMGFEGLLVSDDDEFHRLISEHHAANNDKDAIYQVFNHTSMDMNMVSVKPYKAHRLTEQLVAKGLLTEARLDESVRRILRLKYDLGVLDKNQTAYVPPTAVGSAEDQRDAKAMADEAIILLKNEPVDHSKKALPIEDPNASVFLTGPLADSKAFLCGGWSTVWQGTYKDSEIANGITIRQGLSKSFSKLQFATGVDVEGKEVENRTEVLAKAAKSAYTIVVIGEHSYAEKTGDIDNLELPQGQLEYVRQLTALNTTKVILVVVEGRPRLLNGVTKDAAAVLLSFLPCEQGGQAFADIITGHVNPSAKLPVTYPKDSGNVHLPYFHRVNTECRDEFVDCDMEWTFGSGLSYTTFEYGHVTLSQHKVPSTGSITVSVPVKNTGTRAGKESVLLFVSQKIRHNYVPETKLLKKFHKVSLKPNETTIVNFTLSTSDWSYHEPQIGKGFKTISEPGAFHIQIKHDTDCNENIHLCKTFHVEA</sequence>
<protein>
    <recommendedName>
        <fullName evidence="3">beta-glucosidase</fullName>
        <ecNumber evidence="3">3.2.1.21</ecNumber>
    </recommendedName>
</protein>
<evidence type="ECO:0000256" key="2">
    <source>
        <dbReference type="ARBA" id="ARBA00005336"/>
    </source>
</evidence>
<evidence type="ECO:0000313" key="9">
    <source>
        <dbReference type="Proteomes" id="UP000481153"/>
    </source>
</evidence>
<dbReference type="Proteomes" id="UP000481153">
    <property type="component" value="Unassembled WGS sequence"/>
</dbReference>
<dbReference type="Gene3D" id="3.20.20.300">
    <property type="entry name" value="Glycoside hydrolase, family 3, N-terminal domain"/>
    <property type="match status" value="1"/>
</dbReference>
<dbReference type="PANTHER" id="PTHR30620:SF16">
    <property type="entry name" value="LYSOSOMAL BETA GLUCOSIDASE"/>
    <property type="match status" value="1"/>
</dbReference>
<dbReference type="InterPro" id="IPR026891">
    <property type="entry name" value="Fn3-like"/>
</dbReference>
<dbReference type="Pfam" id="PF00933">
    <property type="entry name" value="Glyco_hydro_3"/>
    <property type="match status" value="1"/>
</dbReference>
<dbReference type="InterPro" id="IPR017853">
    <property type="entry name" value="GH"/>
</dbReference>
<evidence type="ECO:0000256" key="3">
    <source>
        <dbReference type="ARBA" id="ARBA00012744"/>
    </source>
</evidence>
<dbReference type="Gene3D" id="3.40.50.1700">
    <property type="entry name" value="Glycoside hydrolase family 3 C-terminal domain"/>
    <property type="match status" value="1"/>
</dbReference>
<comment type="caution">
    <text evidence="8">The sequence shown here is derived from an EMBL/GenBank/DDBJ whole genome shotgun (WGS) entry which is preliminary data.</text>
</comment>
<dbReference type="InterPro" id="IPR036962">
    <property type="entry name" value="Glyco_hydro_3_N_sf"/>
</dbReference>
<dbReference type="FunFam" id="3.20.20.300:FF:000007">
    <property type="entry name" value="Lysosomal beta glucosidase"/>
    <property type="match status" value="1"/>
</dbReference>